<reference evidence="2" key="1">
    <citation type="submission" date="2023-08" db="EMBL/GenBank/DDBJ databases">
        <authorList>
            <person name="Chen Y."/>
            <person name="Shah S."/>
            <person name="Dougan E. K."/>
            <person name="Thang M."/>
            <person name="Chan C."/>
        </authorList>
    </citation>
    <scope>NUCLEOTIDE SEQUENCE</scope>
</reference>
<dbReference type="EMBL" id="CAUJNA010000236">
    <property type="protein sequence ID" value="CAJ1374191.1"/>
    <property type="molecule type" value="Genomic_DNA"/>
</dbReference>
<evidence type="ECO:0000313" key="2">
    <source>
        <dbReference type="EMBL" id="CAJ1374191.1"/>
    </source>
</evidence>
<comment type="caution">
    <text evidence="2">The sequence shown here is derived from an EMBL/GenBank/DDBJ whole genome shotgun (WGS) entry which is preliminary data.</text>
</comment>
<dbReference type="AlphaFoldDB" id="A0AA36MJL1"/>
<evidence type="ECO:0000313" key="3">
    <source>
        <dbReference type="Proteomes" id="UP001178507"/>
    </source>
</evidence>
<feature type="transmembrane region" description="Helical" evidence="1">
    <location>
        <begin position="275"/>
        <end position="292"/>
    </location>
</feature>
<feature type="transmembrane region" description="Helical" evidence="1">
    <location>
        <begin position="12"/>
        <end position="29"/>
    </location>
</feature>
<proteinExistence type="predicted"/>
<organism evidence="2 3">
    <name type="scientific">Effrenium voratum</name>
    <dbReference type="NCBI Taxonomy" id="2562239"/>
    <lineage>
        <taxon>Eukaryota</taxon>
        <taxon>Sar</taxon>
        <taxon>Alveolata</taxon>
        <taxon>Dinophyceae</taxon>
        <taxon>Suessiales</taxon>
        <taxon>Symbiodiniaceae</taxon>
        <taxon>Effrenium</taxon>
    </lineage>
</organism>
<name>A0AA36MJL1_9DINO</name>
<feature type="transmembrane region" description="Helical" evidence="1">
    <location>
        <begin position="122"/>
        <end position="140"/>
    </location>
</feature>
<keyword evidence="1" id="KW-0812">Transmembrane</keyword>
<accession>A0AA36MJL1</accession>
<keyword evidence="1" id="KW-0472">Membrane</keyword>
<dbReference type="Proteomes" id="UP001178507">
    <property type="component" value="Unassembled WGS sequence"/>
</dbReference>
<feature type="transmembrane region" description="Helical" evidence="1">
    <location>
        <begin position="222"/>
        <end position="241"/>
    </location>
</feature>
<protein>
    <submittedName>
        <fullName evidence="2">Uncharacterized protein</fullName>
    </submittedName>
</protein>
<gene>
    <name evidence="2" type="ORF">EVOR1521_LOCUS3808</name>
</gene>
<feature type="transmembrane region" description="Helical" evidence="1">
    <location>
        <begin position="192"/>
        <end position="210"/>
    </location>
</feature>
<keyword evidence="1" id="KW-1133">Transmembrane helix</keyword>
<feature type="transmembrane region" description="Helical" evidence="1">
    <location>
        <begin position="35"/>
        <end position="57"/>
    </location>
</feature>
<sequence length="322" mass="33795">MDAERLAKVEGVAAALSCSLLSIAVIASNQQLQTLDWPCFFITGTAALLGALGNITYQRWHGLARPPDVRWVMLRGLCGSGNGFLGICAVLAGAYMGSIAAFRSVNSIVASLGTVAMGEEFGWMHLVSVALFVMGAILTADPEEVVATMGSTLLGNGLALGSGISSGFSALIGRKVKEVHPSFLTTANLLQTWLFCWMLHFIIRVPSGSFQSMEGARPQSVLLLLGLPVILHFNTMSGAVASQKCSAAVVTTVKTASSMLAGFCLDYLLQGHAKLVTILGALLIFLAVLAMLQTQLGNSANSAPKDIKEKLKLLPSNGIANI</sequence>
<feature type="transmembrane region" description="Helical" evidence="1">
    <location>
        <begin position="77"/>
        <end position="102"/>
    </location>
</feature>
<keyword evidence="3" id="KW-1185">Reference proteome</keyword>
<evidence type="ECO:0000256" key="1">
    <source>
        <dbReference type="SAM" id="Phobius"/>
    </source>
</evidence>
<feature type="transmembrane region" description="Helical" evidence="1">
    <location>
        <begin position="152"/>
        <end position="172"/>
    </location>
</feature>